<dbReference type="RefSeq" id="WP_196204113.1">
    <property type="nucleotide sequence ID" value="NZ_JADPUN010000242.1"/>
</dbReference>
<gene>
    <name evidence="1" type="ORF">I0C86_27085</name>
</gene>
<evidence type="ECO:0000313" key="1">
    <source>
        <dbReference type="EMBL" id="MBF9132589.1"/>
    </source>
</evidence>
<sequence>MVEPSISTVTGQLKLGQLVEPVPVPLPGSRQHHHQLRSGGWFVGLEYGDEHVRRWEAHAERARARRAGERA</sequence>
<reference evidence="1 2" key="1">
    <citation type="submission" date="2020-11" db="EMBL/GenBank/DDBJ databases">
        <title>A novel isolate from a Black sea contaminated sediment with potential to produce alkanes: Plantactinospora alkalitolerans sp. nov.</title>
        <authorList>
            <person name="Carro L."/>
            <person name="Veyisoglu A."/>
            <person name="Guven K."/>
            <person name="Schumann P."/>
            <person name="Klenk H.-P."/>
            <person name="Sahin N."/>
        </authorList>
    </citation>
    <scope>NUCLEOTIDE SEQUENCE [LARGE SCALE GENOMIC DNA]</scope>
    <source>
        <strain evidence="1 2">S1510</strain>
    </source>
</reference>
<protein>
    <submittedName>
        <fullName evidence="1">Uncharacterized protein</fullName>
    </submittedName>
</protein>
<dbReference type="EMBL" id="JADPUN010000242">
    <property type="protein sequence ID" value="MBF9132589.1"/>
    <property type="molecule type" value="Genomic_DNA"/>
</dbReference>
<name>A0ABS0H2B2_9ACTN</name>
<keyword evidence="2" id="KW-1185">Reference proteome</keyword>
<organism evidence="1 2">
    <name type="scientific">Plantactinospora alkalitolerans</name>
    <dbReference type="NCBI Taxonomy" id="2789879"/>
    <lineage>
        <taxon>Bacteria</taxon>
        <taxon>Bacillati</taxon>
        <taxon>Actinomycetota</taxon>
        <taxon>Actinomycetes</taxon>
        <taxon>Micromonosporales</taxon>
        <taxon>Micromonosporaceae</taxon>
        <taxon>Plantactinospora</taxon>
    </lineage>
</organism>
<evidence type="ECO:0000313" key="2">
    <source>
        <dbReference type="Proteomes" id="UP000638560"/>
    </source>
</evidence>
<proteinExistence type="predicted"/>
<accession>A0ABS0H2B2</accession>
<dbReference type="Proteomes" id="UP000638560">
    <property type="component" value="Unassembled WGS sequence"/>
</dbReference>
<comment type="caution">
    <text evidence="1">The sequence shown here is derived from an EMBL/GenBank/DDBJ whole genome shotgun (WGS) entry which is preliminary data.</text>
</comment>